<reference evidence="15 16" key="1">
    <citation type="journal article" date="2017" name="Nature">
        <title>The Apostasia genome and the evolution of orchids.</title>
        <authorList>
            <person name="Zhang G.Q."/>
            <person name="Liu K.W."/>
            <person name="Li Z."/>
            <person name="Lohaus R."/>
            <person name="Hsiao Y.Y."/>
            <person name="Niu S.C."/>
            <person name="Wang J.Y."/>
            <person name="Lin Y.C."/>
            <person name="Xu Q."/>
            <person name="Chen L.J."/>
            <person name="Yoshida K."/>
            <person name="Fujiwara S."/>
            <person name="Wang Z.W."/>
            <person name="Zhang Y.Q."/>
            <person name="Mitsuda N."/>
            <person name="Wang M."/>
            <person name="Liu G.H."/>
            <person name="Pecoraro L."/>
            <person name="Huang H.X."/>
            <person name="Xiao X.J."/>
            <person name="Lin M."/>
            <person name="Wu X.Y."/>
            <person name="Wu W.L."/>
            <person name="Chen Y.Y."/>
            <person name="Chang S.B."/>
            <person name="Sakamoto S."/>
            <person name="Ohme-Takagi M."/>
            <person name="Yagi M."/>
            <person name="Zeng S.J."/>
            <person name="Shen C.Y."/>
            <person name="Yeh C.M."/>
            <person name="Luo Y.B."/>
            <person name="Tsai W.C."/>
            <person name="Van de Peer Y."/>
            <person name="Liu Z.J."/>
        </authorList>
    </citation>
    <scope>NUCLEOTIDE SEQUENCE [LARGE SCALE GENOMIC DNA]</scope>
    <source>
        <strain evidence="16">cv. Shenzhen</strain>
        <tissue evidence="15">Stem</tissue>
    </source>
</reference>
<organism evidence="15 16">
    <name type="scientific">Apostasia shenzhenica</name>
    <dbReference type="NCBI Taxonomy" id="1088818"/>
    <lineage>
        <taxon>Eukaryota</taxon>
        <taxon>Viridiplantae</taxon>
        <taxon>Streptophyta</taxon>
        <taxon>Embryophyta</taxon>
        <taxon>Tracheophyta</taxon>
        <taxon>Spermatophyta</taxon>
        <taxon>Magnoliopsida</taxon>
        <taxon>Liliopsida</taxon>
        <taxon>Asparagales</taxon>
        <taxon>Orchidaceae</taxon>
        <taxon>Apostasioideae</taxon>
        <taxon>Apostasia</taxon>
    </lineage>
</organism>
<dbReference type="EMBL" id="KZ451982">
    <property type="protein sequence ID" value="PKA54569.1"/>
    <property type="molecule type" value="Genomic_DNA"/>
</dbReference>
<proteinExistence type="inferred from homology"/>
<evidence type="ECO:0000313" key="15">
    <source>
        <dbReference type="EMBL" id="PKA54569.1"/>
    </source>
</evidence>
<dbReference type="InterPro" id="IPR036457">
    <property type="entry name" value="PPM-type-like_dom_sf"/>
</dbReference>
<dbReference type="Pfam" id="PF00481">
    <property type="entry name" value="PP2C"/>
    <property type="match status" value="1"/>
</dbReference>
<dbReference type="SUPFAM" id="SSF81606">
    <property type="entry name" value="PP2C-like"/>
    <property type="match status" value="1"/>
</dbReference>
<keyword evidence="8 12" id="KW-0904">Protein phosphatase</keyword>
<evidence type="ECO:0000256" key="2">
    <source>
        <dbReference type="ARBA" id="ARBA00001946"/>
    </source>
</evidence>
<evidence type="ECO:0000313" key="16">
    <source>
        <dbReference type="Proteomes" id="UP000236161"/>
    </source>
</evidence>
<evidence type="ECO:0000259" key="14">
    <source>
        <dbReference type="PROSITE" id="PS51746"/>
    </source>
</evidence>
<dbReference type="InterPro" id="IPR015655">
    <property type="entry name" value="PP2C"/>
</dbReference>
<evidence type="ECO:0000256" key="6">
    <source>
        <dbReference type="ARBA" id="ARBA00022801"/>
    </source>
</evidence>
<dbReference type="InterPro" id="IPR001932">
    <property type="entry name" value="PPM-type_phosphatase-like_dom"/>
</dbReference>
<evidence type="ECO:0000256" key="7">
    <source>
        <dbReference type="ARBA" id="ARBA00022842"/>
    </source>
</evidence>
<dbReference type="GO" id="GO:0046872">
    <property type="term" value="F:metal ion binding"/>
    <property type="evidence" value="ECO:0007669"/>
    <property type="project" value="UniProtKB-KW"/>
</dbReference>
<keyword evidence="5" id="KW-0479">Metal-binding</keyword>
<comment type="similarity">
    <text evidence="3 12">Belongs to the PP2C family.</text>
</comment>
<evidence type="ECO:0000256" key="1">
    <source>
        <dbReference type="ARBA" id="ARBA00001936"/>
    </source>
</evidence>
<dbReference type="Gene3D" id="3.60.40.10">
    <property type="entry name" value="PPM-type phosphatase domain"/>
    <property type="match status" value="1"/>
</dbReference>
<accession>A0A2I0AG67</accession>
<name>A0A2I0AG67_9ASPA</name>
<dbReference type="InterPro" id="IPR000222">
    <property type="entry name" value="PP2C_BS"/>
</dbReference>
<evidence type="ECO:0000256" key="3">
    <source>
        <dbReference type="ARBA" id="ARBA00006702"/>
    </source>
</evidence>
<comment type="cofactor">
    <cofactor evidence="1">
        <name>Mn(2+)</name>
        <dbReference type="ChEBI" id="CHEBI:29035"/>
    </cofactor>
</comment>
<evidence type="ECO:0000256" key="13">
    <source>
        <dbReference type="SAM" id="MobiDB-lite"/>
    </source>
</evidence>
<dbReference type="PROSITE" id="PS51746">
    <property type="entry name" value="PPM_2"/>
    <property type="match status" value="1"/>
</dbReference>
<evidence type="ECO:0000256" key="8">
    <source>
        <dbReference type="ARBA" id="ARBA00022912"/>
    </source>
</evidence>
<dbReference type="PROSITE" id="PS01032">
    <property type="entry name" value="PPM_1"/>
    <property type="match status" value="1"/>
</dbReference>
<feature type="region of interest" description="Disordered" evidence="13">
    <location>
        <begin position="64"/>
        <end position="83"/>
    </location>
</feature>
<dbReference type="PANTHER" id="PTHR47992">
    <property type="entry name" value="PROTEIN PHOSPHATASE"/>
    <property type="match status" value="1"/>
</dbReference>
<evidence type="ECO:0000256" key="5">
    <source>
        <dbReference type="ARBA" id="ARBA00022723"/>
    </source>
</evidence>
<dbReference type="OrthoDB" id="10264738at2759"/>
<dbReference type="GO" id="GO:0004722">
    <property type="term" value="F:protein serine/threonine phosphatase activity"/>
    <property type="evidence" value="ECO:0007669"/>
    <property type="project" value="UniProtKB-EC"/>
</dbReference>
<dbReference type="SMART" id="SM00331">
    <property type="entry name" value="PP2C_SIG"/>
    <property type="match status" value="1"/>
</dbReference>
<protein>
    <recommendedName>
        <fullName evidence="4">protein-serine/threonine phosphatase</fullName>
        <ecNumber evidence="4">3.1.3.16</ecNumber>
    </recommendedName>
</protein>
<dbReference type="AlphaFoldDB" id="A0A2I0AG67"/>
<sequence length="368" mass="40691">MVEQLESLWPLIAIVIHVFHVLRKALSMPLPLPLPWERIAEPPAHSLKRARGASKEAGLAGCGFREPSPAAEARKPTKRPPTIVIPESCFGEGSAECFGWDEEDLGKEMEVEGSGYCLNSKRGARHRMEDGFEVITGIHGDSKQAFFGVFDGHGGRAAVNFVSEKLGKNILHAVEQVDEKDEEDRFEAAIKAGYMRTDHEFLSQGVRSGVCAATVLLKDGELYVANVGDCRVVMSKNGVADALTNDHRLDREDEKIRIENLGGYVNCHKGVWRVDGSLAVSRAIGDISLKEWIISEPETRRLHLTPECDFLILASDGLWDKVGNQEAVDIVKRQGNLKHSCNDLVEISNNRGNRDDITVMVVDLQNFL</sequence>
<evidence type="ECO:0000256" key="10">
    <source>
        <dbReference type="ARBA" id="ARBA00047761"/>
    </source>
</evidence>
<gene>
    <name evidence="15" type="ORF">AXF42_Ash000404</name>
</gene>
<dbReference type="SMART" id="SM00332">
    <property type="entry name" value="PP2Cc"/>
    <property type="match status" value="1"/>
</dbReference>
<evidence type="ECO:0000256" key="12">
    <source>
        <dbReference type="RuleBase" id="RU003465"/>
    </source>
</evidence>
<evidence type="ECO:0000256" key="11">
    <source>
        <dbReference type="ARBA" id="ARBA00048336"/>
    </source>
</evidence>
<keyword evidence="9" id="KW-0464">Manganese</keyword>
<keyword evidence="16" id="KW-1185">Reference proteome</keyword>
<keyword evidence="6 12" id="KW-0378">Hydrolase</keyword>
<evidence type="ECO:0000256" key="9">
    <source>
        <dbReference type="ARBA" id="ARBA00023211"/>
    </source>
</evidence>
<comment type="cofactor">
    <cofactor evidence="2">
        <name>Mg(2+)</name>
        <dbReference type="ChEBI" id="CHEBI:18420"/>
    </cofactor>
</comment>
<dbReference type="CDD" id="cd00143">
    <property type="entry name" value="PP2Cc"/>
    <property type="match status" value="1"/>
</dbReference>
<keyword evidence="7" id="KW-0460">Magnesium</keyword>
<evidence type="ECO:0000256" key="4">
    <source>
        <dbReference type="ARBA" id="ARBA00013081"/>
    </source>
</evidence>
<dbReference type="STRING" id="1088818.A0A2I0AG67"/>
<dbReference type="FunFam" id="3.60.40.10:FF:000079">
    <property type="entry name" value="Probable protein phosphatase 2C 74"/>
    <property type="match status" value="1"/>
</dbReference>
<feature type="domain" description="PPM-type phosphatase" evidence="14">
    <location>
        <begin position="115"/>
        <end position="364"/>
    </location>
</feature>
<comment type="catalytic activity">
    <reaction evidence="11">
        <text>O-phospho-L-threonyl-[protein] + H2O = L-threonyl-[protein] + phosphate</text>
        <dbReference type="Rhea" id="RHEA:47004"/>
        <dbReference type="Rhea" id="RHEA-COMP:11060"/>
        <dbReference type="Rhea" id="RHEA-COMP:11605"/>
        <dbReference type="ChEBI" id="CHEBI:15377"/>
        <dbReference type="ChEBI" id="CHEBI:30013"/>
        <dbReference type="ChEBI" id="CHEBI:43474"/>
        <dbReference type="ChEBI" id="CHEBI:61977"/>
        <dbReference type="EC" id="3.1.3.16"/>
    </reaction>
</comment>
<comment type="catalytic activity">
    <reaction evidence="10">
        <text>O-phospho-L-seryl-[protein] + H2O = L-seryl-[protein] + phosphate</text>
        <dbReference type="Rhea" id="RHEA:20629"/>
        <dbReference type="Rhea" id="RHEA-COMP:9863"/>
        <dbReference type="Rhea" id="RHEA-COMP:11604"/>
        <dbReference type="ChEBI" id="CHEBI:15377"/>
        <dbReference type="ChEBI" id="CHEBI:29999"/>
        <dbReference type="ChEBI" id="CHEBI:43474"/>
        <dbReference type="ChEBI" id="CHEBI:83421"/>
        <dbReference type="EC" id="3.1.3.16"/>
    </reaction>
</comment>
<dbReference type="EC" id="3.1.3.16" evidence="4"/>
<dbReference type="Proteomes" id="UP000236161">
    <property type="component" value="Unassembled WGS sequence"/>
</dbReference>